<dbReference type="EMBL" id="JAXAVW010000013">
    <property type="protein sequence ID" value="MDX8031989.1"/>
    <property type="molecule type" value="Genomic_DNA"/>
</dbReference>
<evidence type="ECO:0000256" key="2">
    <source>
        <dbReference type="ARBA" id="ARBA00022692"/>
    </source>
</evidence>
<evidence type="ECO:0000256" key="3">
    <source>
        <dbReference type="ARBA" id="ARBA00022989"/>
    </source>
</evidence>
<feature type="transmembrane region" description="Helical" evidence="5">
    <location>
        <begin position="112"/>
        <end position="134"/>
    </location>
</feature>
<feature type="transmembrane region" description="Helical" evidence="5">
    <location>
        <begin position="69"/>
        <end position="91"/>
    </location>
</feature>
<keyword evidence="4 5" id="KW-0472">Membrane</keyword>
<feature type="transmembrane region" description="Helical" evidence="5">
    <location>
        <begin position="140"/>
        <end position="163"/>
    </location>
</feature>
<dbReference type="Pfam" id="PF07291">
    <property type="entry name" value="MauE"/>
    <property type="match status" value="1"/>
</dbReference>
<protein>
    <recommendedName>
        <fullName evidence="6">Methylamine utilisation protein MauE domain-containing protein</fullName>
    </recommendedName>
</protein>
<organism evidence="7 8">
    <name type="scientific">Lentzea miocenica</name>
    <dbReference type="NCBI Taxonomy" id="3095431"/>
    <lineage>
        <taxon>Bacteria</taxon>
        <taxon>Bacillati</taxon>
        <taxon>Actinomycetota</taxon>
        <taxon>Actinomycetes</taxon>
        <taxon>Pseudonocardiales</taxon>
        <taxon>Pseudonocardiaceae</taxon>
        <taxon>Lentzea</taxon>
    </lineage>
</organism>
<evidence type="ECO:0000313" key="7">
    <source>
        <dbReference type="EMBL" id="MDX8031989.1"/>
    </source>
</evidence>
<evidence type="ECO:0000313" key="8">
    <source>
        <dbReference type="Proteomes" id="UP001285521"/>
    </source>
</evidence>
<comment type="subcellular location">
    <subcellularLocation>
        <location evidence="1">Membrane</location>
        <topology evidence="1">Multi-pass membrane protein</topology>
    </subcellularLocation>
</comment>
<keyword evidence="8" id="KW-1185">Reference proteome</keyword>
<feature type="domain" description="Methylamine utilisation protein MauE" evidence="6">
    <location>
        <begin position="4"/>
        <end position="127"/>
    </location>
</feature>
<dbReference type="InterPro" id="IPR036249">
    <property type="entry name" value="Thioredoxin-like_sf"/>
</dbReference>
<dbReference type="RefSeq" id="WP_319967042.1">
    <property type="nucleotide sequence ID" value="NZ_JAXAVW010000013.1"/>
</dbReference>
<keyword evidence="2 5" id="KW-0812">Transmembrane</keyword>
<dbReference type="SUPFAM" id="SSF52833">
    <property type="entry name" value="Thioredoxin-like"/>
    <property type="match status" value="1"/>
</dbReference>
<evidence type="ECO:0000259" key="6">
    <source>
        <dbReference type="Pfam" id="PF07291"/>
    </source>
</evidence>
<gene>
    <name evidence="7" type="ORF">SK803_17325</name>
</gene>
<dbReference type="Proteomes" id="UP001285521">
    <property type="component" value="Unassembled WGS sequence"/>
</dbReference>
<keyword evidence="3 5" id="KW-1133">Transmembrane helix</keyword>
<proteinExistence type="predicted"/>
<evidence type="ECO:0000256" key="5">
    <source>
        <dbReference type="SAM" id="Phobius"/>
    </source>
</evidence>
<name>A0ABU4T1N1_9PSEU</name>
<sequence length="315" mass="32237">MVDLFARVLLAAVFLAAFAGKVRGRQVFAEFRDSVAAVAPRLPARPVAVAILAGEAVAVVLLAVPGTRLGYAAVIALLAVFCGGVLLAVHGGKPVRCRCFGADGDVLGPRHLVRNGALIAVALAGAFVTTPASWEEPLTLLTIAVVLLAVVVALHVLFTYGLVAKVRELQENSGPPRNTNLPQPGTVIRPFSIVDTDGIAFTDADLDGPVQVGFFSVGCGPCRTLSDALLADPPAARFVSVVDGDPSDPEGTARLAEKVSGLGRVAVVGTDDPVLSAFGVMAYPTLVHTHGGVVTASGIRLGDFAESADVPAPVA</sequence>
<comment type="caution">
    <text evidence="7">The sequence shown here is derived from an EMBL/GenBank/DDBJ whole genome shotgun (WGS) entry which is preliminary data.</text>
</comment>
<dbReference type="InterPro" id="IPR009908">
    <property type="entry name" value="Methylamine_util_MauE"/>
</dbReference>
<evidence type="ECO:0000256" key="1">
    <source>
        <dbReference type="ARBA" id="ARBA00004141"/>
    </source>
</evidence>
<dbReference type="Gene3D" id="3.40.30.10">
    <property type="entry name" value="Glutaredoxin"/>
    <property type="match status" value="1"/>
</dbReference>
<evidence type="ECO:0000256" key="4">
    <source>
        <dbReference type="ARBA" id="ARBA00023136"/>
    </source>
</evidence>
<reference evidence="7 8" key="1">
    <citation type="submission" date="2023-11" db="EMBL/GenBank/DDBJ databases">
        <title>Lentzea sokolovensis, sp. nov., Lentzea kristufkii, sp. nov., and Lentzea miocenensis, sp. nov., rare actinobacteria from Sokolov Coal Basin, Miocene lacustrine sediment, Czech Republic.</title>
        <authorList>
            <person name="Lara A."/>
            <person name="Kotroba L."/>
            <person name="Nouioui I."/>
            <person name="Neumann-Schaal M."/>
            <person name="Mast Y."/>
            <person name="Chronakova A."/>
        </authorList>
    </citation>
    <scope>NUCLEOTIDE SEQUENCE [LARGE SCALE GENOMIC DNA]</scope>
    <source>
        <strain evidence="7 8">BCCO 10_0856</strain>
    </source>
</reference>
<accession>A0ABU4T1N1</accession>